<dbReference type="PANTHER" id="PTHR42951:SF4">
    <property type="entry name" value="ACYL-COENZYME A THIOESTERASE MBLAC2"/>
    <property type="match status" value="1"/>
</dbReference>
<dbReference type="EMBL" id="CALNXK010000021">
    <property type="protein sequence ID" value="CAH3109070.1"/>
    <property type="molecule type" value="Genomic_DNA"/>
</dbReference>
<dbReference type="SMART" id="SM00849">
    <property type="entry name" value="Lactamase_B"/>
    <property type="match status" value="1"/>
</dbReference>
<dbReference type="InterPro" id="IPR036866">
    <property type="entry name" value="RibonucZ/Hydroxyglut_hydro"/>
</dbReference>
<dbReference type="CDD" id="cd07712">
    <property type="entry name" value="MBLAC2-like_MBL-fold"/>
    <property type="match status" value="1"/>
</dbReference>
<feature type="domain" description="Metallo-beta-lactamase" evidence="1">
    <location>
        <begin position="28"/>
        <end position="221"/>
    </location>
</feature>
<dbReference type="InterPro" id="IPR050855">
    <property type="entry name" value="NDM-1-like"/>
</dbReference>
<gene>
    <name evidence="2" type="ORF">PLOB_00017581</name>
</gene>
<protein>
    <recommendedName>
        <fullName evidence="1">Metallo-beta-lactamase domain-containing protein</fullName>
    </recommendedName>
</protein>
<evidence type="ECO:0000313" key="3">
    <source>
        <dbReference type="Proteomes" id="UP001159405"/>
    </source>
</evidence>
<dbReference type="Proteomes" id="UP001159405">
    <property type="component" value="Unassembled WGS sequence"/>
</dbReference>
<sequence>MAEQPFAIEKVHEGVYLLRERFYDSPNQANIWLVQGSSKDLVIDTGLGIWNLPGFLEQQGLIGPKPVQAVATHIHFDHSGGLHQFEKFSIHSLEAEAIRQGDNFVTSTLFFSASEIAVPPYQGWKISDYRVKAAQPYTVVEEGHVFDLGDRSLRVVHLPGHTPGSIGLIDERARILFTGDVMYESDALIDWLPQSNINAYVQSCRRLQDLSSHVDCVFPGHSVMFDGRRLHFLASEYISRAGACHKIFTTVLKGVSYMVLKAKHSANIPANCCYHACCCCCCIA</sequence>
<comment type="caution">
    <text evidence="2">The sequence shown here is derived from an EMBL/GenBank/DDBJ whole genome shotgun (WGS) entry which is preliminary data.</text>
</comment>
<reference evidence="2 3" key="1">
    <citation type="submission" date="2022-05" db="EMBL/GenBank/DDBJ databases">
        <authorList>
            <consortium name="Genoscope - CEA"/>
            <person name="William W."/>
        </authorList>
    </citation>
    <scope>NUCLEOTIDE SEQUENCE [LARGE SCALE GENOMIC DNA]</scope>
</reference>
<dbReference type="SUPFAM" id="SSF56281">
    <property type="entry name" value="Metallo-hydrolase/oxidoreductase"/>
    <property type="match status" value="1"/>
</dbReference>
<dbReference type="Gene3D" id="3.60.15.10">
    <property type="entry name" value="Ribonuclease Z/Hydroxyacylglutathione hydrolase-like"/>
    <property type="match status" value="1"/>
</dbReference>
<dbReference type="Pfam" id="PF00753">
    <property type="entry name" value="Lactamase_B"/>
    <property type="match status" value="1"/>
</dbReference>
<dbReference type="InterPro" id="IPR001279">
    <property type="entry name" value="Metallo-B-lactamas"/>
</dbReference>
<organism evidence="2 3">
    <name type="scientific">Porites lobata</name>
    <dbReference type="NCBI Taxonomy" id="104759"/>
    <lineage>
        <taxon>Eukaryota</taxon>
        <taxon>Metazoa</taxon>
        <taxon>Cnidaria</taxon>
        <taxon>Anthozoa</taxon>
        <taxon>Hexacorallia</taxon>
        <taxon>Scleractinia</taxon>
        <taxon>Fungiina</taxon>
        <taxon>Poritidae</taxon>
        <taxon>Porites</taxon>
    </lineage>
</organism>
<dbReference type="PANTHER" id="PTHR42951">
    <property type="entry name" value="METALLO-BETA-LACTAMASE DOMAIN-CONTAINING"/>
    <property type="match status" value="1"/>
</dbReference>
<proteinExistence type="predicted"/>
<evidence type="ECO:0000259" key="1">
    <source>
        <dbReference type="SMART" id="SM00849"/>
    </source>
</evidence>
<evidence type="ECO:0000313" key="2">
    <source>
        <dbReference type="EMBL" id="CAH3109070.1"/>
    </source>
</evidence>
<name>A0ABN8NLY6_9CNID</name>
<accession>A0ABN8NLY6</accession>
<keyword evidence="3" id="KW-1185">Reference proteome</keyword>